<comment type="caution">
    <text evidence="1">The sequence shown here is derived from an EMBL/GenBank/DDBJ whole genome shotgun (WGS) entry which is preliminary data.</text>
</comment>
<dbReference type="Proteomes" id="UP000632774">
    <property type="component" value="Unassembled WGS sequence"/>
</dbReference>
<keyword evidence="2" id="KW-1185">Reference proteome</keyword>
<protein>
    <submittedName>
        <fullName evidence="1">MBL fold metallo-hydrolase</fullName>
    </submittedName>
</protein>
<dbReference type="InterPro" id="IPR050114">
    <property type="entry name" value="UPF0173_UPF0282_UlaG_hydrolase"/>
</dbReference>
<dbReference type="Pfam" id="PF13483">
    <property type="entry name" value="Lactamase_B_3"/>
    <property type="match status" value="1"/>
</dbReference>
<dbReference type="EMBL" id="JADFFM010000002">
    <property type="protein sequence ID" value="MBE9668602.1"/>
    <property type="molecule type" value="Genomic_DNA"/>
</dbReference>
<evidence type="ECO:0000313" key="2">
    <source>
        <dbReference type="Proteomes" id="UP000632774"/>
    </source>
</evidence>
<dbReference type="SUPFAM" id="SSF56281">
    <property type="entry name" value="Metallo-hydrolase/oxidoreductase"/>
    <property type="match status" value="1"/>
</dbReference>
<dbReference type="RefSeq" id="WP_194107996.1">
    <property type="nucleotide sequence ID" value="NZ_JADFFM010000002.1"/>
</dbReference>
<dbReference type="PANTHER" id="PTHR43546:SF3">
    <property type="entry name" value="UPF0173 METAL-DEPENDENT HYDROLASE MJ1163"/>
    <property type="match status" value="1"/>
</dbReference>
<dbReference type="Gene3D" id="3.60.15.10">
    <property type="entry name" value="Ribonuclease Z/Hydroxyacylglutathione hydrolase-like"/>
    <property type="match status" value="1"/>
</dbReference>
<dbReference type="InterPro" id="IPR036866">
    <property type="entry name" value="RibonucZ/Hydroxyglut_hydro"/>
</dbReference>
<evidence type="ECO:0000313" key="1">
    <source>
        <dbReference type="EMBL" id="MBE9668602.1"/>
    </source>
</evidence>
<sequence>MKITKYLHSCLVFEKNGFKLLVDPGTFSFAEGFIEADEFNDVDAVIITHIHADHLDKENLVKIIELSGAKVYTVKQVSDELQKIAVKSEPIPNTIGPFTLELIPVKHEGILDNPLPEMVAMVIDGQVLHPVDSFDDKLLAYAGIELLILPVMAPFTTELIVASFADKIRPKQVLPVHDGFAKPFFLKQRYENYNRHFEKLGVVFHNHMSEIGASVEV</sequence>
<accession>A0ABR9XN02</accession>
<reference evidence="1 2" key="1">
    <citation type="submission" date="2020-10" db="EMBL/GenBank/DDBJ databases">
        <title>Mucilaginibacter mali sp. nov., isolated from rhizosphere soil of apple orchard.</title>
        <authorList>
            <person name="Lee J.-S."/>
            <person name="Kim H.S."/>
            <person name="Kim J.-S."/>
        </authorList>
    </citation>
    <scope>NUCLEOTIDE SEQUENCE [LARGE SCALE GENOMIC DNA]</scope>
    <source>
        <strain evidence="1 2">KCTC 23157</strain>
    </source>
</reference>
<name>A0ABR9XN02_9SPHI</name>
<organism evidence="1 2">
    <name type="scientific">Mucilaginibacter boryungensis</name>
    <dbReference type="NCBI Taxonomy" id="768480"/>
    <lineage>
        <taxon>Bacteria</taxon>
        <taxon>Pseudomonadati</taxon>
        <taxon>Bacteroidota</taxon>
        <taxon>Sphingobacteriia</taxon>
        <taxon>Sphingobacteriales</taxon>
        <taxon>Sphingobacteriaceae</taxon>
        <taxon>Mucilaginibacter</taxon>
    </lineage>
</organism>
<proteinExistence type="predicted"/>
<dbReference type="PANTHER" id="PTHR43546">
    <property type="entry name" value="UPF0173 METAL-DEPENDENT HYDROLASE MJ1163-RELATED"/>
    <property type="match status" value="1"/>
</dbReference>
<gene>
    <name evidence="1" type="ORF">IRJ18_19690</name>
</gene>